<dbReference type="Proteomes" id="UP000191024">
    <property type="component" value="Chromosome D"/>
</dbReference>
<evidence type="ECO:0000313" key="7">
    <source>
        <dbReference type="EMBL" id="SCU86394.1"/>
    </source>
</evidence>
<keyword evidence="3" id="KW-0498">Mitosis</keyword>
<dbReference type="OrthoDB" id="24948at2759"/>
<evidence type="ECO:0000259" key="6">
    <source>
        <dbReference type="PROSITE" id="PS51284"/>
    </source>
</evidence>
<keyword evidence="4" id="KW-0833">Ubl conjugation pathway</keyword>
<dbReference type="InterPro" id="IPR016901">
    <property type="entry name" value="APC10/Doc1"/>
</dbReference>
<keyword evidence="5" id="KW-0131">Cell cycle</keyword>
<organism evidence="7 8">
    <name type="scientific">Lachancea mirantina</name>
    <dbReference type="NCBI Taxonomy" id="1230905"/>
    <lineage>
        <taxon>Eukaryota</taxon>
        <taxon>Fungi</taxon>
        <taxon>Dikarya</taxon>
        <taxon>Ascomycota</taxon>
        <taxon>Saccharomycotina</taxon>
        <taxon>Saccharomycetes</taxon>
        <taxon>Saccharomycetales</taxon>
        <taxon>Saccharomycetaceae</taxon>
        <taxon>Lachancea</taxon>
    </lineage>
</organism>
<dbReference type="InterPro" id="IPR008979">
    <property type="entry name" value="Galactose-bd-like_sf"/>
</dbReference>
<dbReference type="GO" id="GO:0005680">
    <property type="term" value="C:anaphase-promoting complex"/>
    <property type="evidence" value="ECO:0007669"/>
    <property type="project" value="InterPro"/>
</dbReference>
<protein>
    <submittedName>
        <fullName evidence="7">LAMI_0D01882g1_1</fullName>
    </submittedName>
</protein>
<sequence>MYKHSNISRRIDTLFPLLDVKALAAIKPYAKTLEIAETKSDILQYETCIEYLSETGENHEEMNETVVATRFRRGLEKLRQRGLVDATGMGHFKASSTKEGYPIVSVMDGDPNTYWQSDGSQPHTIDVYFSKRVEIACIALFFSLFLDESYSPQIFEIYAGHGPSDATHYKTLHIGEINQWIALSFEDSRPDDRLLMCQFIRFVIPTNHENGKDTHLRGLKLFAASAGDPLQALDIRRPDLTISLNETVLR</sequence>
<accession>A0A1G4J8V3</accession>
<dbReference type="SUPFAM" id="SSF49785">
    <property type="entry name" value="Galactose-binding domain-like"/>
    <property type="match status" value="1"/>
</dbReference>
<proteinExistence type="inferred from homology"/>
<comment type="similarity">
    <text evidence="1">Belongs to the APC10 family.</text>
</comment>
<evidence type="ECO:0000256" key="5">
    <source>
        <dbReference type="ARBA" id="ARBA00023306"/>
    </source>
</evidence>
<evidence type="ECO:0000256" key="4">
    <source>
        <dbReference type="ARBA" id="ARBA00022786"/>
    </source>
</evidence>
<dbReference type="PANTHER" id="PTHR12936:SF0">
    <property type="entry name" value="ANAPHASE-PROMOTING COMPLEX SUBUNIT 10"/>
    <property type="match status" value="1"/>
</dbReference>
<reference evidence="7 8" key="1">
    <citation type="submission" date="2016-03" db="EMBL/GenBank/DDBJ databases">
        <authorList>
            <person name="Devillers H."/>
        </authorList>
    </citation>
    <scope>NUCLEOTIDE SEQUENCE [LARGE SCALE GENOMIC DNA]</scope>
    <source>
        <strain evidence="7">CBS 11717</strain>
    </source>
</reference>
<keyword evidence="8" id="KW-1185">Reference proteome</keyword>
<dbReference type="SMART" id="SM01337">
    <property type="entry name" value="APC10"/>
    <property type="match status" value="1"/>
</dbReference>
<evidence type="ECO:0000256" key="3">
    <source>
        <dbReference type="ARBA" id="ARBA00022776"/>
    </source>
</evidence>
<keyword evidence="2" id="KW-0132">Cell division</keyword>
<dbReference type="PANTHER" id="PTHR12936">
    <property type="entry name" value="ANAPHASE-PROMOTING COMPLEX 10"/>
    <property type="match status" value="1"/>
</dbReference>
<dbReference type="GO" id="GO:0031145">
    <property type="term" value="P:anaphase-promoting complex-dependent catabolic process"/>
    <property type="evidence" value="ECO:0007669"/>
    <property type="project" value="InterPro"/>
</dbReference>
<dbReference type="Pfam" id="PF03256">
    <property type="entry name" value="ANAPC10"/>
    <property type="match status" value="1"/>
</dbReference>
<evidence type="ECO:0000313" key="8">
    <source>
        <dbReference type="Proteomes" id="UP000191024"/>
    </source>
</evidence>
<name>A0A1G4J8V3_9SACH</name>
<evidence type="ECO:0000256" key="2">
    <source>
        <dbReference type="ARBA" id="ARBA00022618"/>
    </source>
</evidence>
<dbReference type="STRING" id="1230905.A0A1G4J8V3"/>
<dbReference type="InterPro" id="IPR004939">
    <property type="entry name" value="APC_su10/DOC_dom"/>
</dbReference>
<dbReference type="EMBL" id="LT598463">
    <property type="protein sequence ID" value="SCU86394.1"/>
    <property type="molecule type" value="Genomic_DNA"/>
</dbReference>
<dbReference type="GO" id="GO:0051301">
    <property type="term" value="P:cell division"/>
    <property type="evidence" value="ECO:0007669"/>
    <property type="project" value="UniProtKB-KW"/>
</dbReference>
<dbReference type="CDD" id="cd08366">
    <property type="entry name" value="APC10"/>
    <property type="match status" value="1"/>
</dbReference>
<dbReference type="Gene3D" id="2.60.120.260">
    <property type="entry name" value="Galactose-binding domain-like"/>
    <property type="match status" value="1"/>
</dbReference>
<dbReference type="AlphaFoldDB" id="A0A1G4J8V3"/>
<evidence type="ECO:0000256" key="1">
    <source>
        <dbReference type="ARBA" id="ARBA00006762"/>
    </source>
</evidence>
<dbReference type="GO" id="GO:0070979">
    <property type="term" value="P:protein K11-linked ubiquitination"/>
    <property type="evidence" value="ECO:0007669"/>
    <property type="project" value="TreeGrafter"/>
</dbReference>
<gene>
    <name evidence="7" type="ORF">LAMI_0D01882G</name>
</gene>
<dbReference type="PROSITE" id="PS51284">
    <property type="entry name" value="DOC"/>
    <property type="match status" value="1"/>
</dbReference>
<feature type="domain" description="DOC" evidence="6">
    <location>
        <begin position="62"/>
        <end position="248"/>
    </location>
</feature>